<protein>
    <submittedName>
        <fullName evidence="2">Uncharacterized protein</fullName>
    </submittedName>
</protein>
<feature type="region of interest" description="Disordered" evidence="1">
    <location>
        <begin position="1"/>
        <end position="30"/>
    </location>
</feature>
<evidence type="ECO:0000256" key="1">
    <source>
        <dbReference type="SAM" id="MobiDB-lite"/>
    </source>
</evidence>
<organism evidence="2">
    <name type="scientific">Ackermannviridae sp. ctkHJ36</name>
    <dbReference type="NCBI Taxonomy" id="2825754"/>
    <lineage>
        <taxon>Viruses</taxon>
        <taxon>Duplodnaviria</taxon>
        <taxon>Heunggongvirae</taxon>
        <taxon>Uroviricota</taxon>
        <taxon>Caudoviricetes</taxon>
        <taxon>Pantevenvirales</taxon>
        <taxon>Ackermannviridae</taxon>
    </lineage>
</organism>
<name>A0A8S5UK99_9CAUD</name>
<dbReference type="EMBL" id="BK016098">
    <property type="protein sequence ID" value="DAF94917.1"/>
    <property type="molecule type" value="Genomic_DNA"/>
</dbReference>
<accession>A0A8S5UK99</accession>
<reference evidence="2" key="1">
    <citation type="journal article" date="2021" name="Proc. Natl. Acad. Sci. U.S.A.">
        <title>A Catalog of Tens of Thousands of Viruses from Human Metagenomes Reveals Hidden Associations with Chronic Diseases.</title>
        <authorList>
            <person name="Tisza M.J."/>
            <person name="Buck C.B."/>
        </authorList>
    </citation>
    <scope>NUCLEOTIDE SEQUENCE</scope>
    <source>
        <strain evidence="2">CtkHJ36</strain>
    </source>
</reference>
<proteinExistence type="predicted"/>
<sequence length="30" mass="3438">MGKRESLRPVRPCNGSAHKGKEEVWQDLQT</sequence>
<evidence type="ECO:0000313" key="2">
    <source>
        <dbReference type="EMBL" id="DAF94917.1"/>
    </source>
</evidence>